<accession>A0A0H1RCH4</accession>
<dbReference type="OrthoDB" id="1701818at2"/>
<feature type="region of interest" description="Disordered" evidence="1">
    <location>
        <begin position="57"/>
        <end position="89"/>
    </location>
</feature>
<organism evidence="2 3">
    <name type="scientific">Microvirga vignae</name>
    <dbReference type="NCBI Taxonomy" id="1225564"/>
    <lineage>
        <taxon>Bacteria</taxon>
        <taxon>Pseudomonadati</taxon>
        <taxon>Pseudomonadota</taxon>
        <taxon>Alphaproteobacteria</taxon>
        <taxon>Hyphomicrobiales</taxon>
        <taxon>Methylobacteriaceae</taxon>
        <taxon>Microvirga</taxon>
    </lineage>
</organism>
<proteinExistence type="predicted"/>
<keyword evidence="3" id="KW-1185">Reference proteome</keyword>
<evidence type="ECO:0000313" key="2">
    <source>
        <dbReference type="EMBL" id="KLK92556.1"/>
    </source>
</evidence>
<dbReference type="RefSeq" id="WP_047189376.1">
    <property type="nucleotide sequence ID" value="NZ_LCYG01000032.1"/>
</dbReference>
<sequence>MTEEEIEIVAEELAKIGGVSWYPGREKGTLMRVVSDRYRDRARVAIEALDRYRASKKASLVQDNGHREPHTPYAGSNDEIRPGSTVVYRPPGDRRAYPCRVVEIEGSRAYLAPILRACTDWVSIEYLTPQGDVQQFSARDKN</sequence>
<evidence type="ECO:0000313" key="3">
    <source>
        <dbReference type="Proteomes" id="UP000035489"/>
    </source>
</evidence>
<dbReference type="AlphaFoldDB" id="A0A0H1RCH4"/>
<dbReference type="PATRIC" id="fig|1225564.3.peg.3349"/>
<dbReference type="Proteomes" id="UP000035489">
    <property type="component" value="Unassembled WGS sequence"/>
</dbReference>
<gene>
    <name evidence="2" type="ORF">AA309_12625</name>
</gene>
<comment type="caution">
    <text evidence="2">The sequence shown here is derived from an EMBL/GenBank/DDBJ whole genome shotgun (WGS) entry which is preliminary data.</text>
</comment>
<reference evidence="2 3" key="1">
    <citation type="submission" date="2015-05" db="EMBL/GenBank/DDBJ databases">
        <title>Draft genome sequence of Microvirga vignae strain BR3299, a novel nitrogen fixing bacteria isolated from Brazil semi-aired region.</title>
        <authorList>
            <person name="Zilli J.E."/>
            <person name="Passos S.R."/>
            <person name="Leite J."/>
            <person name="Baldani J.I."/>
            <person name="Xavier G.R."/>
            <person name="Rumjaneck N.G."/>
            <person name="Simoes-Araujo J.L."/>
        </authorList>
    </citation>
    <scope>NUCLEOTIDE SEQUENCE [LARGE SCALE GENOMIC DNA]</scope>
    <source>
        <strain evidence="2 3">BR3299</strain>
    </source>
</reference>
<evidence type="ECO:0000256" key="1">
    <source>
        <dbReference type="SAM" id="MobiDB-lite"/>
    </source>
</evidence>
<protein>
    <submittedName>
        <fullName evidence="2">Uncharacterized protein</fullName>
    </submittedName>
</protein>
<dbReference type="EMBL" id="LCYG01000032">
    <property type="protein sequence ID" value="KLK92556.1"/>
    <property type="molecule type" value="Genomic_DNA"/>
</dbReference>
<name>A0A0H1RCH4_9HYPH</name>